<evidence type="ECO:0008006" key="3">
    <source>
        <dbReference type="Google" id="ProtNLM"/>
    </source>
</evidence>
<name>A0A059DZU1_9PROT</name>
<evidence type="ECO:0000313" key="1">
    <source>
        <dbReference type="EMBL" id="KCZ59806.1"/>
    </source>
</evidence>
<dbReference type="eggNOG" id="ENOG50330Y2">
    <property type="taxonomic scope" value="Bacteria"/>
</dbReference>
<organism evidence="1 2">
    <name type="scientific">Hyphomonas atlantica</name>
    <dbReference type="NCBI Taxonomy" id="1280948"/>
    <lineage>
        <taxon>Bacteria</taxon>
        <taxon>Pseudomonadati</taxon>
        <taxon>Pseudomonadota</taxon>
        <taxon>Alphaproteobacteria</taxon>
        <taxon>Hyphomonadales</taxon>
        <taxon>Hyphomonadaceae</taxon>
        <taxon>Hyphomonas</taxon>
    </lineage>
</organism>
<comment type="caution">
    <text evidence="1">The sequence shown here is derived from an EMBL/GenBank/DDBJ whole genome shotgun (WGS) entry which is preliminary data.</text>
</comment>
<accession>A0A059DZU1</accession>
<dbReference type="EMBL" id="AWFH01000034">
    <property type="protein sequence ID" value="KCZ59806.1"/>
    <property type="molecule type" value="Genomic_DNA"/>
</dbReference>
<proteinExistence type="predicted"/>
<dbReference type="PATRIC" id="fig|1280948.3.peg.2428"/>
<gene>
    <name evidence="1" type="ORF">HY36_06665</name>
</gene>
<dbReference type="GeneID" id="92501566"/>
<dbReference type="AlphaFoldDB" id="A0A059DZU1"/>
<protein>
    <recommendedName>
        <fullName evidence="3">Lipoprotein</fullName>
    </recommendedName>
</protein>
<sequence length="185" mass="20167">MIKYAPLLAAVILSGCGGSKLAETFDTRQNAGPCPPVGALYDSSRYIELDGGGELYTNIEYTGEVIDVRLFCRYVGTDPLKAELEIDFAFGKGPAADASTHTFPYYVAVIRRSGKVLAKEYFNVDANFGGNKLAGATEVIQTIEIPRVDESISGTNFEVIVGFELTEEQLEFNRAGKRFRMDAGQ</sequence>
<dbReference type="Proteomes" id="UP000024547">
    <property type="component" value="Unassembled WGS sequence"/>
</dbReference>
<dbReference type="STRING" id="1280948.HY36_06665"/>
<reference evidence="1 2" key="1">
    <citation type="journal article" date="2014" name="Antonie Van Leeuwenhoek">
        <title>Hyphomonas beringensis sp. nov. and Hyphomonas chukchiensis sp. nov., isolated from surface seawater of the Bering Sea and Chukchi Sea.</title>
        <authorList>
            <person name="Li C."/>
            <person name="Lai Q."/>
            <person name="Li G."/>
            <person name="Dong C."/>
            <person name="Wang J."/>
            <person name="Liao Y."/>
            <person name="Shao Z."/>
        </authorList>
    </citation>
    <scope>NUCLEOTIDE SEQUENCE [LARGE SCALE GENOMIC DNA]</scope>
    <source>
        <strain evidence="1 2">22II1-22F38</strain>
    </source>
</reference>
<keyword evidence="2" id="KW-1185">Reference proteome</keyword>
<dbReference type="PROSITE" id="PS51257">
    <property type="entry name" value="PROKAR_LIPOPROTEIN"/>
    <property type="match status" value="1"/>
</dbReference>
<evidence type="ECO:0000313" key="2">
    <source>
        <dbReference type="Proteomes" id="UP000024547"/>
    </source>
</evidence>
<dbReference type="RefSeq" id="WP_241764193.1">
    <property type="nucleotide sequence ID" value="NZ_AWFH01000034.1"/>
</dbReference>